<evidence type="ECO:0000313" key="1">
    <source>
        <dbReference type="EMBL" id="KAI8539056.1"/>
    </source>
</evidence>
<dbReference type="Proteomes" id="UP001062846">
    <property type="component" value="Chromosome 9"/>
</dbReference>
<comment type="caution">
    <text evidence="1">The sequence shown here is derived from an EMBL/GenBank/DDBJ whole genome shotgun (WGS) entry which is preliminary data.</text>
</comment>
<protein>
    <submittedName>
        <fullName evidence="1">Uncharacterized protein</fullName>
    </submittedName>
</protein>
<keyword evidence="2" id="KW-1185">Reference proteome</keyword>
<gene>
    <name evidence="1" type="ORF">RHMOL_Rhmol09G0151700</name>
</gene>
<name>A0ACC0ME75_RHOML</name>
<accession>A0ACC0ME75</accession>
<reference evidence="1" key="1">
    <citation type="submission" date="2022-02" db="EMBL/GenBank/DDBJ databases">
        <title>Plant Genome Project.</title>
        <authorList>
            <person name="Zhang R.-G."/>
        </authorList>
    </citation>
    <scope>NUCLEOTIDE SEQUENCE</scope>
    <source>
        <strain evidence="1">AT1</strain>
    </source>
</reference>
<proteinExistence type="predicted"/>
<organism evidence="1 2">
    <name type="scientific">Rhododendron molle</name>
    <name type="common">Chinese azalea</name>
    <name type="synonym">Azalea mollis</name>
    <dbReference type="NCBI Taxonomy" id="49168"/>
    <lineage>
        <taxon>Eukaryota</taxon>
        <taxon>Viridiplantae</taxon>
        <taxon>Streptophyta</taxon>
        <taxon>Embryophyta</taxon>
        <taxon>Tracheophyta</taxon>
        <taxon>Spermatophyta</taxon>
        <taxon>Magnoliopsida</taxon>
        <taxon>eudicotyledons</taxon>
        <taxon>Gunneridae</taxon>
        <taxon>Pentapetalae</taxon>
        <taxon>asterids</taxon>
        <taxon>Ericales</taxon>
        <taxon>Ericaceae</taxon>
        <taxon>Ericoideae</taxon>
        <taxon>Rhodoreae</taxon>
        <taxon>Rhododendron</taxon>
    </lineage>
</organism>
<dbReference type="EMBL" id="CM046396">
    <property type="protein sequence ID" value="KAI8539056.1"/>
    <property type="molecule type" value="Genomic_DNA"/>
</dbReference>
<evidence type="ECO:0000313" key="2">
    <source>
        <dbReference type="Proteomes" id="UP001062846"/>
    </source>
</evidence>
<sequence length="144" mass="16241">MVEGPTLPIDQPHPSRLIPSISLTSLAESPPIFITSGTHLAVDHHHYEEVRKADVVLSIVSQTELENPVLTVLDLELCLSRFSSLSVAAVSAGGLFWLLFQLLNLERLRENLFMYSLEGEELFYCSFWAWSSFVFRLRASEFGN</sequence>